<dbReference type="SUPFAM" id="SSF51556">
    <property type="entry name" value="Metallo-dependent hydrolases"/>
    <property type="match status" value="1"/>
</dbReference>
<name>A0AAU7FER5_9NEIS</name>
<dbReference type="InterPro" id="IPR032466">
    <property type="entry name" value="Metal_Hydrolase"/>
</dbReference>
<dbReference type="FunFam" id="3.20.20.140:FF:000006">
    <property type="entry name" value="Dihydroorotase"/>
    <property type="match status" value="1"/>
</dbReference>
<dbReference type="EMBL" id="CP157355">
    <property type="protein sequence ID" value="XBM02236.1"/>
    <property type="molecule type" value="Genomic_DNA"/>
</dbReference>
<dbReference type="KEGG" id="cmav:ABHF33_08215"/>
<keyword evidence="8 10" id="KW-0665">Pyrimidine biosynthesis</keyword>
<dbReference type="InterPro" id="IPR004721">
    <property type="entry name" value="DHOdimr"/>
</dbReference>
<feature type="binding site" evidence="10">
    <location>
        <position position="137"/>
    </location>
    <ligand>
        <name>Zn(2+)</name>
        <dbReference type="ChEBI" id="CHEBI:29105"/>
        <label>2</label>
    </ligand>
</feature>
<evidence type="ECO:0000256" key="3">
    <source>
        <dbReference type="ARBA" id="ARBA00005631"/>
    </source>
</evidence>
<evidence type="ECO:0000256" key="5">
    <source>
        <dbReference type="ARBA" id="ARBA00022723"/>
    </source>
</evidence>
<proteinExistence type="inferred from homology"/>
<evidence type="ECO:0000259" key="12">
    <source>
        <dbReference type="Pfam" id="PF01979"/>
    </source>
</evidence>
<feature type="binding site" evidence="10">
    <location>
        <position position="256"/>
    </location>
    <ligand>
        <name>substrate</name>
    </ligand>
</feature>
<evidence type="ECO:0000256" key="9">
    <source>
        <dbReference type="ARBA" id="ARBA00048492"/>
    </source>
</evidence>
<dbReference type="Pfam" id="PF01979">
    <property type="entry name" value="Amidohydro_1"/>
    <property type="match status" value="1"/>
</dbReference>
<feature type="binding site" evidence="10">
    <location>
        <position position="16"/>
    </location>
    <ligand>
        <name>Zn(2+)</name>
        <dbReference type="ChEBI" id="CHEBI:29105"/>
        <label>1</label>
    </ligand>
</feature>
<evidence type="ECO:0000256" key="6">
    <source>
        <dbReference type="ARBA" id="ARBA00022801"/>
    </source>
</evidence>
<feature type="modified residue" description="N6-carboxylysine" evidence="10">
    <location>
        <position position="100"/>
    </location>
</feature>
<comment type="similarity">
    <text evidence="3 10 11">Belongs to the metallo-dependent hydrolases superfamily. DHOase family. Class II DHOase subfamily.</text>
</comment>
<feature type="binding site" evidence="10">
    <location>
        <position position="220"/>
    </location>
    <ligand>
        <name>substrate</name>
    </ligand>
</feature>
<dbReference type="InterPro" id="IPR002195">
    <property type="entry name" value="Dihydroorotase_CS"/>
</dbReference>
<comment type="catalytic activity">
    <reaction evidence="9 10 11">
        <text>(S)-dihydroorotate + H2O = N-carbamoyl-L-aspartate + H(+)</text>
        <dbReference type="Rhea" id="RHEA:24296"/>
        <dbReference type="ChEBI" id="CHEBI:15377"/>
        <dbReference type="ChEBI" id="CHEBI:15378"/>
        <dbReference type="ChEBI" id="CHEBI:30864"/>
        <dbReference type="ChEBI" id="CHEBI:32814"/>
        <dbReference type="EC" id="3.5.2.3"/>
    </reaction>
</comment>
<comment type="function">
    <text evidence="1 10">Catalyzes the reversible cyclization of carbamoyl aspartate to dihydroorotate.</text>
</comment>
<comment type="subunit">
    <text evidence="10">Homodimer.</text>
</comment>
<dbReference type="PANTHER" id="PTHR43137">
    <property type="entry name" value="DIHYDROOROTASE"/>
    <property type="match status" value="1"/>
</dbReference>
<evidence type="ECO:0000256" key="11">
    <source>
        <dbReference type="RuleBase" id="RU003440"/>
    </source>
</evidence>
<dbReference type="CDD" id="cd01294">
    <property type="entry name" value="DHOase"/>
    <property type="match status" value="1"/>
</dbReference>
<dbReference type="GO" id="GO:0006207">
    <property type="term" value="P:'de novo' pyrimidine nucleobase biosynthetic process"/>
    <property type="evidence" value="ECO:0007669"/>
    <property type="project" value="TreeGrafter"/>
</dbReference>
<dbReference type="PROSITE" id="PS00482">
    <property type="entry name" value="DIHYDROOROTASE_1"/>
    <property type="match status" value="1"/>
</dbReference>
<keyword evidence="6 10" id="KW-0378">Hydrolase</keyword>
<feature type="binding site" evidence="10">
    <location>
        <position position="137"/>
    </location>
    <ligand>
        <name>substrate</name>
    </ligand>
</feature>
<feature type="binding site" evidence="10">
    <location>
        <position position="268"/>
    </location>
    <ligand>
        <name>substrate</name>
    </ligand>
</feature>
<dbReference type="AlphaFoldDB" id="A0AAU7FER5"/>
<feature type="binding site" evidence="10">
    <location>
        <begin position="16"/>
        <end position="18"/>
    </location>
    <ligand>
        <name>substrate</name>
    </ligand>
</feature>
<dbReference type="InterPro" id="IPR006680">
    <property type="entry name" value="Amidohydro-rel"/>
</dbReference>
<evidence type="ECO:0000256" key="7">
    <source>
        <dbReference type="ARBA" id="ARBA00022833"/>
    </source>
</evidence>
<keyword evidence="7 10" id="KW-0862">Zinc</keyword>
<dbReference type="PROSITE" id="PS00483">
    <property type="entry name" value="DIHYDROOROTASE_2"/>
    <property type="match status" value="1"/>
</dbReference>
<dbReference type="PIRSF" id="PIRSF001237">
    <property type="entry name" value="DHOdimr"/>
    <property type="match status" value="1"/>
</dbReference>
<accession>A0AAU7FER5</accession>
<dbReference type="GO" id="GO:0004151">
    <property type="term" value="F:dihydroorotase activity"/>
    <property type="evidence" value="ECO:0007669"/>
    <property type="project" value="UniProtKB-UniRule"/>
</dbReference>
<gene>
    <name evidence="10 13" type="primary">pyrC</name>
    <name evidence="13" type="ORF">ABHF33_08215</name>
</gene>
<dbReference type="GO" id="GO:0005829">
    <property type="term" value="C:cytosol"/>
    <property type="evidence" value="ECO:0007669"/>
    <property type="project" value="TreeGrafter"/>
</dbReference>
<feature type="active site" evidence="10">
    <location>
        <position position="252"/>
    </location>
</feature>
<evidence type="ECO:0000313" key="13">
    <source>
        <dbReference type="EMBL" id="XBM02236.1"/>
    </source>
</evidence>
<evidence type="ECO:0000256" key="10">
    <source>
        <dbReference type="HAMAP-Rule" id="MF_00219"/>
    </source>
</evidence>
<feature type="binding site" description="via carbamate group" evidence="10">
    <location>
        <position position="100"/>
    </location>
    <ligand>
        <name>Zn(2+)</name>
        <dbReference type="ChEBI" id="CHEBI:29105"/>
        <label>1</label>
    </ligand>
</feature>
<dbReference type="EC" id="3.5.2.3" evidence="4 10"/>
<reference evidence="13" key="1">
    <citation type="submission" date="2024-05" db="EMBL/GenBank/DDBJ databases">
        <authorList>
            <person name="Yang L."/>
            <person name="Pan L."/>
        </authorList>
    </citation>
    <scope>NUCLEOTIDE SEQUENCE</scope>
    <source>
        <strain evidence="13">FCG-7</strain>
    </source>
</reference>
<evidence type="ECO:0000256" key="2">
    <source>
        <dbReference type="ARBA" id="ARBA00004880"/>
    </source>
</evidence>
<evidence type="ECO:0000256" key="1">
    <source>
        <dbReference type="ARBA" id="ARBA00002368"/>
    </source>
</evidence>
<dbReference type="PANTHER" id="PTHR43137:SF1">
    <property type="entry name" value="DIHYDROOROTASE"/>
    <property type="match status" value="1"/>
</dbReference>
<dbReference type="HAMAP" id="MF_00219">
    <property type="entry name" value="PyrC_classII"/>
    <property type="match status" value="1"/>
</dbReference>
<feature type="binding site" evidence="10">
    <location>
        <position position="252"/>
    </location>
    <ligand>
        <name>Zn(2+)</name>
        <dbReference type="ChEBI" id="CHEBI:29105"/>
        <label>1</label>
    </ligand>
</feature>
<feature type="binding site" evidence="10">
    <location>
        <position position="42"/>
    </location>
    <ligand>
        <name>substrate</name>
    </ligand>
</feature>
<feature type="binding site" description="via carbamate group" evidence="10">
    <location>
        <position position="100"/>
    </location>
    <ligand>
        <name>Zn(2+)</name>
        <dbReference type="ChEBI" id="CHEBI:29105"/>
        <label>2</label>
    </ligand>
</feature>
<dbReference type="RefSeq" id="WP_348946510.1">
    <property type="nucleotide sequence ID" value="NZ_CP157355.1"/>
</dbReference>
<feature type="domain" description="Amidohydrolase-related" evidence="12">
    <location>
        <begin position="12"/>
        <end position="307"/>
    </location>
</feature>
<evidence type="ECO:0000256" key="4">
    <source>
        <dbReference type="ARBA" id="ARBA00012860"/>
    </source>
</evidence>
<sequence>MTQTITIARPDDWHLHLRDGAGLASVLPHTAREFGRAIVMPNLKPPVTNAKLAGEYRERILAALPAGVSFQPLMTLYLTDNTTPEDIVAAKNSGFVHGVKLYPAGATTNSDAGCTDVNKVLPTIAKMAEVGLPFLVHGEVVDGEIDIFDREAVFIDRIMKPLLVKFPDLRVVFEHITTKDAAEFVASAGPNVAATVTAHHLLMNRNAMLVGGIRPHLYCLPILKREVHRQALVRAVTSSDVAIRSKFFLGTDSAPHAKGAKESSCGCAGMYTAHAALPLYAEVFEAANALDKFEAFASINGPTFYGLPVSEEKVTLVKESWTVPAEYQFGDSVVVPLRAGETVAWKLQD</sequence>
<dbReference type="GO" id="GO:0008270">
    <property type="term" value="F:zinc ion binding"/>
    <property type="evidence" value="ECO:0007669"/>
    <property type="project" value="UniProtKB-UniRule"/>
</dbReference>
<evidence type="ECO:0000256" key="8">
    <source>
        <dbReference type="ARBA" id="ARBA00022975"/>
    </source>
</evidence>
<dbReference type="Gene3D" id="3.20.20.140">
    <property type="entry name" value="Metal-dependent hydrolases"/>
    <property type="match status" value="1"/>
</dbReference>
<keyword evidence="5 10" id="KW-0479">Metal-binding</keyword>
<comment type="pathway">
    <text evidence="2 10 11">Pyrimidine metabolism; UMP biosynthesis via de novo pathway; (S)-dihydroorotate from bicarbonate: step 3/3.</text>
</comment>
<dbReference type="GO" id="GO:0044205">
    <property type="term" value="P:'de novo' UMP biosynthetic process"/>
    <property type="evidence" value="ECO:0007669"/>
    <property type="project" value="UniProtKB-UniRule"/>
</dbReference>
<feature type="binding site" evidence="10">
    <location>
        <position position="14"/>
    </location>
    <ligand>
        <name>Zn(2+)</name>
        <dbReference type="ChEBI" id="CHEBI:29105"/>
        <label>1</label>
    </ligand>
</feature>
<organism evidence="13">
    <name type="scientific">Chitinibacter mangrovi</name>
    <dbReference type="NCBI Taxonomy" id="3153927"/>
    <lineage>
        <taxon>Bacteria</taxon>
        <taxon>Pseudomonadati</taxon>
        <taxon>Pseudomonadota</taxon>
        <taxon>Betaproteobacteria</taxon>
        <taxon>Neisseriales</taxon>
        <taxon>Chitinibacteraceae</taxon>
        <taxon>Chitinibacter</taxon>
    </lineage>
</organism>
<comment type="cofactor">
    <cofactor evidence="10 11">
        <name>Zn(2+)</name>
        <dbReference type="ChEBI" id="CHEBI:29105"/>
    </cofactor>
    <text evidence="10 11">Binds 2 Zn(2+) ions per subunit.</text>
</comment>
<feature type="binding site" evidence="10">
    <location>
        <position position="175"/>
    </location>
    <ligand>
        <name>Zn(2+)</name>
        <dbReference type="ChEBI" id="CHEBI:29105"/>
        <label>2</label>
    </ligand>
</feature>
<protein>
    <recommendedName>
        <fullName evidence="4 10">Dihydroorotase</fullName>
        <shortName evidence="10">DHOase</shortName>
        <ecNumber evidence="4 10">3.5.2.3</ecNumber>
    </recommendedName>
</protein>
<dbReference type="NCBIfam" id="TIGR00856">
    <property type="entry name" value="pyrC_dimer"/>
    <property type="match status" value="1"/>
</dbReference>